<dbReference type="AlphaFoldDB" id="A0A504YRI5"/>
<evidence type="ECO:0000259" key="1">
    <source>
        <dbReference type="PROSITE" id="PS50017"/>
    </source>
</evidence>
<accession>A0A504YRI5</accession>
<evidence type="ECO:0000313" key="2">
    <source>
        <dbReference type="EMBL" id="TPP63235.1"/>
    </source>
</evidence>
<protein>
    <recommendedName>
        <fullName evidence="1">Death domain-containing protein</fullName>
    </recommendedName>
</protein>
<name>A0A504YRI5_FASGI</name>
<dbReference type="CDD" id="cd01670">
    <property type="entry name" value="Death"/>
    <property type="match status" value="1"/>
</dbReference>
<comment type="caution">
    <text evidence="2">The sequence shown here is derived from an EMBL/GenBank/DDBJ whole genome shotgun (WGS) entry which is preliminary data.</text>
</comment>
<dbReference type="GO" id="GO:0007165">
    <property type="term" value="P:signal transduction"/>
    <property type="evidence" value="ECO:0007669"/>
    <property type="project" value="InterPro"/>
</dbReference>
<dbReference type="SUPFAM" id="SSF47986">
    <property type="entry name" value="DEATH domain"/>
    <property type="match status" value="1"/>
</dbReference>
<dbReference type="PROSITE" id="PS50017">
    <property type="entry name" value="DEATH_DOMAIN"/>
    <property type="match status" value="1"/>
</dbReference>
<evidence type="ECO:0000313" key="3">
    <source>
        <dbReference type="Proteomes" id="UP000316759"/>
    </source>
</evidence>
<dbReference type="InterPro" id="IPR000488">
    <property type="entry name" value="Death_dom"/>
</dbReference>
<keyword evidence="3" id="KW-1185">Reference proteome</keyword>
<organism evidence="2 3">
    <name type="scientific">Fasciola gigantica</name>
    <name type="common">Giant liver fluke</name>
    <dbReference type="NCBI Taxonomy" id="46835"/>
    <lineage>
        <taxon>Eukaryota</taxon>
        <taxon>Metazoa</taxon>
        <taxon>Spiralia</taxon>
        <taxon>Lophotrochozoa</taxon>
        <taxon>Platyhelminthes</taxon>
        <taxon>Trematoda</taxon>
        <taxon>Digenea</taxon>
        <taxon>Plagiorchiida</taxon>
        <taxon>Echinostomata</taxon>
        <taxon>Echinostomatoidea</taxon>
        <taxon>Fasciolidae</taxon>
        <taxon>Fasciola</taxon>
    </lineage>
</organism>
<feature type="domain" description="Death" evidence="1">
    <location>
        <begin position="58"/>
        <end position="150"/>
    </location>
</feature>
<dbReference type="Gene3D" id="1.10.533.10">
    <property type="entry name" value="Death Domain, Fas"/>
    <property type="match status" value="1"/>
</dbReference>
<sequence length="200" mass="22837">MQRVQSVKASPSTLRKIAHNIKIRAFPKDLNSALNLKLERKKFVQVAGSEEICEEKNLLRAMRLVARHIGSDWRALFYNLPFEPVKGIAELEDILQHLGQIMSRADQSELTLAALRLWHRQTFYANPVMLHDTLKRIGRTALAERIARVLKFPALNPLPPPCKQQSVDREFARKPNKTELTIVCSIACNPTHSRSTRGRI</sequence>
<dbReference type="InterPro" id="IPR011029">
    <property type="entry name" value="DEATH-like_dom_sf"/>
</dbReference>
<dbReference type="EMBL" id="SUNJ01005902">
    <property type="protein sequence ID" value="TPP63235.1"/>
    <property type="molecule type" value="Genomic_DNA"/>
</dbReference>
<gene>
    <name evidence="2" type="ORF">FGIG_05972</name>
</gene>
<dbReference type="Proteomes" id="UP000316759">
    <property type="component" value="Unassembled WGS sequence"/>
</dbReference>
<proteinExistence type="predicted"/>
<reference evidence="2 3" key="1">
    <citation type="submission" date="2019-04" db="EMBL/GenBank/DDBJ databases">
        <title>Annotation for the trematode Fasciola gigantica.</title>
        <authorList>
            <person name="Choi Y.-J."/>
        </authorList>
    </citation>
    <scope>NUCLEOTIDE SEQUENCE [LARGE SCALE GENOMIC DNA]</scope>
    <source>
        <strain evidence="2">Uganda_cow_1</strain>
    </source>
</reference>